<reference evidence="1 2" key="1">
    <citation type="submission" date="2019-08" db="EMBL/GenBank/DDBJ databases">
        <title>Whole genome of Aphis craccivora.</title>
        <authorList>
            <person name="Voronova N.V."/>
            <person name="Shulinski R.S."/>
            <person name="Bandarenka Y.V."/>
            <person name="Zhorov D.G."/>
            <person name="Warner D."/>
        </authorList>
    </citation>
    <scope>NUCLEOTIDE SEQUENCE [LARGE SCALE GENOMIC DNA]</scope>
    <source>
        <strain evidence="1">180601</strain>
        <tissue evidence="1">Whole Body</tissue>
    </source>
</reference>
<accession>A0A6G0YY62</accession>
<evidence type="ECO:0000313" key="1">
    <source>
        <dbReference type="EMBL" id="KAF0762872.1"/>
    </source>
</evidence>
<gene>
    <name evidence="1" type="ORF">FWK35_00014052</name>
</gene>
<dbReference type="AlphaFoldDB" id="A0A6G0YY62"/>
<name>A0A6G0YY62_APHCR</name>
<protein>
    <recommendedName>
        <fullName evidence="3">MULE domain-containing protein</fullName>
    </recommendedName>
</protein>
<sequence length="389" mass="45417">MYENVQGRCKRKACEDLTLRPNKIIRTELSTCSSTAKHSDVHNIRKSIYRERRKILPPVPKSLDEAIKQVSNLVILTNKNEDFIYVDNVNNIILITCKTNLNFLCDFNSSDIFGDGTFTYRPSHFYQMYGIHKYVNGFYIPLIIAFLPSKSFECYRAMWNFICYLCINKIQKNFTSSTIHLDFEIAAHKAFLNVFPYSKIKGCRFHLGQSWYRKINSLLDLKKLYKNQSCDIAKWSTLFFGLPFLPSNEVEDAYFDLQNLTPDFKLTNLSEFSDYVFNNYIIEGCPFPPFIWAEPPRDAPRTTNCAESFHKHFNSQFYSPHPPLTSVIENLKLIQVKSYLKINEIKKGRIKPQRKEEKEKSYLHMKRGMRFIFLSNSGNVACKMGAFGL</sequence>
<dbReference type="PANTHER" id="PTHR47160">
    <property type="entry name" value="PUTATIVE-RELATED"/>
    <property type="match status" value="1"/>
</dbReference>
<organism evidence="1 2">
    <name type="scientific">Aphis craccivora</name>
    <name type="common">Cowpea aphid</name>
    <dbReference type="NCBI Taxonomy" id="307492"/>
    <lineage>
        <taxon>Eukaryota</taxon>
        <taxon>Metazoa</taxon>
        <taxon>Ecdysozoa</taxon>
        <taxon>Arthropoda</taxon>
        <taxon>Hexapoda</taxon>
        <taxon>Insecta</taxon>
        <taxon>Pterygota</taxon>
        <taxon>Neoptera</taxon>
        <taxon>Paraneoptera</taxon>
        <taxon>Hemiptera</taxon>
        <taxon>Sternorrhyncha</taxon>
        <taxon>Aphidomorpha</taxon>
        <taxon>Aphidoidea</taxon>
        <taxon>Aphididae</taxon>
        <taxon>Aphidini</taxon>
        <taxon>Aphis</taxon>
        <taxon>Aphis</taxon>
    </lineage>
</organism>
<dbReference type="EMBL" id="VUJU01002023">
    <property type="protein sequence ID" value="KAF0762872.1"/>
    <property type="molecule type" value="Genomic_DNA"/>
</dbReference>
<comment type="caution">
    <text evidence="1">The sequence shown here is derived from an EMBL/GenBank/DDBJ whole genome shotgun (WGS) entry which is preliminary data.</text>
</comment>
<evidence type="ECO:0008006" key="3">
    <source>
        <dbReference type="Google" id="ProtNLM"/>
    </source>
</evidence>
<proteinExistence type="predicted"/>
<keyword evidence="2" id="KW-1185">Reference proteome</keyword>
<dbReference type="Proteomes" id="UP000478052">
    <property type="component" value="Unassembled WGS sequence"/>
</dbReference>
<dbReference type="PANTHER" id="PTHR47160:SF10">
    <property type="entry name" value="MULE TRANSPOSASE DOMAIN-CONTAINING PROTEIN"/>
    <property type="match status" value="1"/>
</dbReference>
<evidence type="ECO:0000313" key="2">
    <source>
        <dbReference type="Proteomes" id="UP000478052"/>
    </source>
</evidence>
<dbReference type="OrthoDB" id="6585925at2759"/>